<dbReference type="FunFam" id="3.30.2130.10:FF:000002">
    <property type="entry name" value="Aspartokinase"/>
    <property type="match status" value="1"/>
</dbReference>
<evidence type="ECO:0000256" key="11">
    <source>
        <dbReference type="ARBA" id="ARBA00022840"/>
    </source>
</evidence>
<evidence type="ECO:0000256" key="13">
    <source>
        <dbReference type="ARBA" id="ARBA00047872"/>
    </source>
</evidence>
<dbReference type="NCBIfam" id="TIGR00656">
    <property type="entry name" value="asp_kin_monofn"/>
    <property type="match status" value="1"/>
</dbReference>
<dbReference type="Proteomes" id="UP000600865">
    <property type="component" value="Unassembled WGS sequence"/>
</dbReference>
<keyword evidence="9 14" id="KW-0547">Nucleotide-binding</keyword>
<evidence type="ECO:0000256" key="4">
    <source>
        <dbReference type="ARBA" id="ARBA00010122"/>
    </source>
</evidence>
<dbReference type="AlphaFoldDB" id="A0A918KVB5"/>
<dbReference type="PIRSF" id="PIRSF000726">
    <property type="entry name" value="Asp_kin"/>
    <property type="match status" value="1"/>
</dbReference>
<dbReference type="Pfam" id="PF00696">
    <property type="entry name" value="AA_kinase"/>
    <property type="match status" value="1"/>
</dbReference>
<name>A0A918KVB5_9PROT</name>
<dbReference type="PROSITE" id="PS51671">
    <property type="entry name" value="ACT"/>
    <property type="match status" value="2"/>
</dbReference>
<comment type="pathway">
    <text evidence="1 16">Amino-acid biosynthesis; L-lysine biosynthesis via DAP pathway; (S)-tetrahydrodipicolinate from L-aspartate: step 1/4.</text>
</comment>
<dbReference type="GO" id="GO:0009089">
    <property type="term" value="P:lysine biosynthetic process via diaminopimelate"/>
    <property type="evidence" value="ECO:0007669"/>
    <property type="project" value="InterPro"/>
</dbReference>
<dbReference type="InterPro" id="IPR041740">
    <property type="entry name" value="AKii-LysC-BS"/>
</dbReference>
<comment type="pathway">
    <text evidence="3 16">Amino-acid biosynthesis; L-threonine biosynthesis; L-threonine from L-aspartate: step 1/5.</text>
</comment>
<dbReference type="Gene3D" id="3.40.1160.10">
    <property type="entry name" value="Acetylglutamate kinase-like"/>
    <property type="match status" value="1"/>
</dbReference>
<evidence type="ECO:0000256" key="14">
    <source>
        <dbReference type="PIRSR" id="PIRSR000726-1"/>
    </source>
</evidence>
<evidence type="ECO:0000256" key="9">
    <source>
        <dbReference type="ARBA" id="ARBA00022741"/>
    </source>
</evidence>
<evidence type="ECO:0000313" key="18">
    <source>
        <dbReference type="EMBL" id="GGX74883.1"/>
    </source>
</evidence>
<reference evidence="18 19" key="1">
    <citation type="journal article" date="2014" name="Int. J. Syst. Evol. Microbiol.">
        <title>Complete genome sequence of Corynebacterium casei LMG S-19264T (=DSM 44701T), isolated from a smear-ripened cheese.</title>
        <authorList>
            <consortium name="US DOE Joint Genome Institute (JGI-PGF)"/>
            <person name="Walter F."/>
            <person name="Albersmeier A."/>
            <person name="Kalinowski J."/>
            <person name="Ruckert C."/>
        </authorList>
    </citation>
    <scope>NUCLEOTIDE SEQUENCE [LARGE SCALE GENOMIC DNA]</scope>
    <source>
        <strain evidence="18 19">KCTC 23968</strain>
    </source>
</reference>
<dbReference type="EMBL" id="BMYV01000003">
    <property type="protein sequence ID" value="GGX74883.1"/>
    <property type="molecule type" value="Genomic_DNA"/>
</dbReference>
<evidence type="ECO:0000256" key="2">
    <source>
        <dbReference type="ARBA" id="ARBA00004986"/>
    </source>
</evidence>
<comment type="catalytic activity">
    <reaction evidence="13 15">
        <text>L-aspartate + ATP = 4-phospho-L-aspartate + ADP</text>
        <dbReference type="Rhea" id="RHEA:23776"/>
        <dbReference type="ChEBI" id="CHEBI:29991"/>
        <dbReference type="ChEBI" id="CHEBI:30616"/>
        <dbReference type="ChEBI" id="CHEBI:57535"/>
        <dbReference type="ChEBI" id="CHEBI:456216"/>
        <dbReference type="EC" id="2.7.2.4"/>
    </reaction>
</comment>
<feature type="binding site" evidence="14">
    <location>
        <begin position="219"/>
        <end position="220"/>
    </location>
    <ligand>
        <name>ATP</name>
        <dbReference type="ChEBI" id="CHEBI:30616"/>
    </ligand>
</feature>
<feature type="binding site" evidence="14">
    <location>
        <begin position="7"/>
        <end position="10"/>
    </location>
    <ligand>
        <name>ATP</name>
        <dbReference type="ChEBI" id="CHEBI:30616"/>
    </ligand>
</feature>
<dbReference type="GO" id="GO:0005524">
    <property type="term" value="F:ATP binding"/>
    <property type="evidence" value="ECO:0007669"/>
    <property type="project" value="UniProtKB-KW"/>
</dbReference>
<sequence>MARIVMKFGGTSVANLDRIRHVASLVAAEAEAGNEVAVVVSAMSGETNRLVALVDGLDADRVKQGEALGGDIDDEYDSIVATGEQVTSGLLAIALRRRGLKARSWLGWQIPLRTDMAYSKARIAEIESSAIGPSMAEGNIAVVAGFQGISDDGRISTLGRGGSDTSAVAMAVALKADRCDIYTDVDGIYTTDPRIAKDARRLRRIAFEEMLELASLGAKVLQTRSVELAMNNNLPIRVLTSMAEVGDPNPGTLVCHEDETMEERVVSGVAYSRDEAQITLLRLKDAPGMVAKVCRAMSDANVIVDMIVQGISRSDSSANLTFTVGKRDLEKALAALNDAQAEIGFDGIKSDSDVTKVSVVGIGMRSHTGVAQTMFEALAERNINVKVIATSEIKISVLIDSEYTELAVRALHSAFELHTASAPKVSAP</sequence>
<dbReference type="InterPro" id="IPR001341">
    <property type="entry name" value="Asp_kinase"/>
</dbReference>
<organism evidence="18 19">
    <name type="scientific">Litorimonas cladophorae</name>
    <dbReference type="NCBI Taxonomy" id="1220491"/>
    <lineage>
        <taxon>Bacteria</taxon>
        <taxon>Pseudomonadati</taxon>
        <taxon>Pseudomonadota</taxon>
        <taxon>Alphaproteobacteria</taxon>
        <taxon>Maricaulales</taxon>
        <taxon>Robiginitomaculaceae</taxon>
    </lineage>
</organism>
<dbReference type="NCBIfam" id="TIGR00657">
    <property type="entry name" value="asp_kinases"/>
    <property type="match status" value="1"/>
</dbReference>
<evidence type="ECO:0000259" key="17">
    <source>
        <dbReference type="PROSITE" id="PS51671"/>
    </source>
</evidence>
<evidence type="ECO:0000313" key="19">
    <source>
        <dbReference type="Proteomes" id="UP000600865"/>
    </source>
</evidence>
<feature type="binding site" evidence="14">
    <location>
        <position position="84"/>
    </location>
    <ligand>
        <name>substrate</name>
    </ligand>
</feature>
<gene>
    <name evidence="18" type="ORF">GCM10011309_26330</name>
</gene>
<keyword evidence="11 14" id="KW-0067">ATP-binding</keyword>
<feature type="binding site" evidence="14">
    <location>
        <position position="194"/>
    </location>
    <ligand>
        <name>ATP</name>
        <dbReference type="ChEBI" id="CHEBI:30616"/>
    </ligand>
</feature>
<dbReference type="InterPro" id="IPR036393">
    <property type="entry name" value="AceGlu_kinase-like_sf"/>
</dbReference>
<dbReference type="CDD" id="cd04261">
    <property type="entry name" value="AAK_AKii-LysC-BS"/>
    <property type="match status" value="1"/>
</dbReference>
<dbReference type="NCBIfam" id="NF005154">
    <property type="entry name" value="PRK06635.1-2"/>
    <property type="match status" value="1"/>
</dbReference>
<evidence type="ECO:0000256" key="3">
    <source>
        <dbReference type="ARBA" id="ARBA00005139"/>
    </source>
</evidence>
<dbReference type="PANTHER" id="PTHR21499:SF3">
    <property type="entry name" value="ASPARTOKINASE"/>
    <property type="match status" value="1"/>
</dbReference>
<dbReference type="GO" id="GO:0004072">
    <property type="term" value="F:aspartate kinase activity"/>
    <property type="evidence" value="ECO:0007669"/>
    <property type="project" value="UniProtKB-EC"/>
</dbReference>
<dbReference type="GO" id="GO:0009090">
    <property type="term" value="P:homoserine biosynthetic process"/>
    <property type="evidence" value="ECO:0007669"/>
    <property type="project" value="TreeGrafter"/>
</dbReference>
<dbReference type="InterPro" id="IPR018042">
    <property type="entry name" value="Aspartate_kinase_CS"/>
</dbReference>
<evidence type="ECO:0000256" key="5">
    <source>
        <dbReference type="ARBA" id="ARBA00013059"/>
    </source>
</evidence>
<evidence type="ECO:0000256" key="10">
    <source>
        <dbReference type="ARBA" id="ARBA00022777"/>
    </source>
</evidence>
<dbReference type="RefSeq" id="WP_189586994.1">
    <property type="nucleotide sequence ID" value="NZ_BMYV01000003.1"/>
</dbReference>
<accession>A0A918KVB5</accession>
<dbReference type="GO" id="GO:0005829">
    <property type="term" value="C:cytosol"/>
    <property type="evidence" value="ECO:0007669"/>
    <property type="project" value="TreeGrafter"/>
</dbReference>
<comment type="pathway">
    <text evidence="2 16">Amino-acid biosynthesis; L-methionine biosynthesis via de novo pathway; L-homoserine from L-aspartate: step 1/3.</text>
</comment>
<dbReference type="InterPro" id="IPR045865">
    <property type="entry name" value="ACT-like_dom_sf"/>
</dbReference>
<dbReference type="PANTHER" id="PTHR21499">
    <property type="entry name" value="ASPARTATE KINASE"/>
    <property type="match status" value="1"/>
</dbReference>
<feature type="binding site" evidence="14">
    <location>
        <position position="189"/>
    </location>
    <ligand>
        <name>ATP</name>
        <dbReference type="ChEBI" id="CHEBI:30616"/>
    </ligand>
</feature>
<keyword evidence="10 15" id="KW-0418">Kinase</keyword>
<evidence type="ECO:0000256" key="12">
    <source>
        <dbReference type="ARBA" id="ARBA00023154"/>
    </source>
</evidence>
<dbReference type="InterPro" id="IPR005260">
    <property type="entry name" value="Asp_kin_monofn"/>
</dbReference>
<dbReference type="SUPFAM" id="SSF55021">
    <property type="entry name" value="ACT-like"/>
    <property type="match status" value="2"/>
</dbReference>
<keyword evidence="7 16" id="KW-0028">Amino-acid biosynthesis</keyword>
<comment type="similarity">
    <text evidence="4 15">Belongs to the aspartokinase family.</text>
</comment>
<feature type="binding site" evidence="14">
    <location>
        <position position="47"/>
    </location>
    <ligand>
        <name>substrate</name>
    </ligand>
</feature>
<evidence type="ECO:0000256" key="1">
    <source>
        <dbReference type="ARBA" id="ARBA00004766"/>
    </source>
</evidence>
<dbReference type="Pfam" id="PF01842">
    <property type="entry name" value="ACT"/>
    <property type="match status" value="1"/>
</dbReference>
<dbReference type="InterPro" id="IPR001048">
    <property type="entry name" value="Asp/Glu/Uridylate_kinase"/>
</dbReference>
<keyword evidence="19" id="KW-1185">Reference proteome</keyword>
<dbReference type="InterPro" id="IPR054352">
    <property type="entry name" value="ACT_Aspartokinase"/>
</dbReference>
<evidence type="ECO:0000256" key="16">
    <source>
        <dbReference type="RuleBase" id="RU004249"/>
    </source>
</evidence>
<keyword evidence="8 15" id="KW-0808">Transferase</keyword>
<comment type="caution">
    <text evidence="18">The sequence shown here is derived from an EMBL/GenBank/DDBJ whole genome shotgun (WGS) entry which is preliminary data.</text>
</comment>
<dbReference type="InterPro" id="IPR002912">
    <property type="entry name" value="ACT_dom"/>
</dbReference>
<evidence type="ECO:0000256" key="15">
    <source>
        <dbReference type="RuleBase" id="RU003448"/>
    </source>
</evidence>
<dbReference type="FunFam" id="3.40.1160.10:FF:000002">
    <property type="entry name" value="Aspartokinase"/>
    <property type="match status" value="1"/>
</dbReference>
<feature type="binding site" evidence="14">
    <location>
        <begin position="183"/>
        <end position="184"/>
    </location>
    <ligand>
        <name>ATP</name>
        <dbReference type="ChEBI" id="CHEBI:30616"/>
    </ligand>
</feature>
<dbReference type="CDD" id="cd04913">
    <property type="entry name" value="ACT_AKii-LysC-BS-like_1"/>
    <property type="match status" value="1"/>
</dbReference>
<dbReference type="NCBIfam" id="NF005155">
    <property type="entry name" value="PRK06635.1-4"/>
    <property type="match status" value="1"/>
</dbReference>
<protein>
    <recommendedName>
        <fullName evidence="6 15">Aspartokinase</fullName>
        <ecNumber evidence="5 15">2.7.2.4</ecNumber>
    </recommendedName>
</protein>
<feature type="domain" description="ACT" evidence="17">
    <location>
        <begin position="359"/>
        <end position="428"/>
    </location>
</feature>
<evidence type="ECO:0000256" key="7">
    <source>
        <dbReference type="ARBA" id="ARBA00022605"/>
    </source>
</evidence>
<evidence type="ECO:0000256" key="6">
    <source>
        <dbReference type="ARBA" id="ARBA00016273"/>
    </source>
</evidence>
<dbReference type="SUPFAM" id="SSF53633">
    <property type="entry name" value="Carbamate kinase-like"/>
    <property type="match status" value="1"/>
</dbReference>
<proteinExistence type="inferred from homology"/>
<evidence type="ECO:0000256" key="8">
    <source>
        <dbReference type="ARBA" id="ARBA00022679"/>
    </source>
</evidence>
<dbReference type="PROSITE" id="PS00324">
    <property type="entry name" value="ASPARTOKINASE"/>
    <property type="match status" value="1"/>
</dbReference>
<feature type="domain" description="ACT" evidence="17">
    <location>
        <begin position="278"/>
        <end position="350"/>
    </location>
</feature>
<dbReference type="Gene3D" id="3.30.2130.10">
    <property type="entry name" value="VC0802-like"/>
    <property type="match status" value="1"/>
</dbReference>
<dbReference type="Pfam" id="PF22468">
    <property type="entry name" value="ACT_9"/>
    <property type="match status" value="1"/>
</dbReference>
<dbReference type="EC" id="2.7.2.4" evidence="5 15"/>
<dbReference type="CDD" id="cd04923">
    <property type="entry name" value="ACT_AK-LysC-DapG-like_2"/>
    <property type="match status" value="1"/>
</dbReference>
<keyword evidence="12" id="KW-0457">Lysine biosynthesis</keyword>